<name>A0A4R5U6D8_9HYPH</name>
<proteinExistence type="predicted"/>
<dbReference type="CDD" id="cd00093">
    <property type="entry name" value="HTH_XRE"/>
    <property type="match status" value="1"/>
</dbReference>
<sequence length="80" mass="9163">MTKTLYTNRHKKLVELLIEHRKSMGKTQADVTKALNRHQSYIANIENVDRRVDVIELLDLAEAIGFDPHQVLDAVPVVKN</sequence>
<accession>A0A4R5U6D8</accession>
<dbReference type="GO" id="GO:0003677">
    <property type="term" value="F:DNA binding"/>
    <property type="evidence" value="ECO:0007669"/>
    <property type="project" value="InterPro"/>
</dbReference>
<dbReference type="RefSeq" id="WP_133318275.1">
    <property type="nucleotide sequence ID" value="NZ_SMTL01000009.1"/>
</dbReference>
<feature type="domain" description="HTH cro/C1-type" evidence="1">
    <location>
        <begin position="17"/>
        <end position="71"/>
    </location>
</feature>
<dbReference type="Proteomes" id="UP000295238">
    <property type="component" value="Unassembled WGS sequence"/>
</dbReference>
<dbReference type="Gene3D" id="1.10.260.40">
    <property type="entry name" value="lambda repressor-like DNA-binding domains"/>
    <property type="match status" value="1"/>
</dbReference>
<dbReference type="Pfam" id="PF13560">
    <property type="entry name" value="HTH_31"/>
    <property type="match status" value="1"/>
</dbReference>
<reference evidence="2 3" key="1">
    <citation type="submission" date="2019-03" db="EMBL/GenBank/DDBJ databases">
        <title>Rhizobium sp. nov., an bacterium isolated from biocrust in Mu Us Desert.</title>
        <authorList>
            <person name="Lixiong L."/>
        </authorList>
    </citation>
    <scope>NUCLEOTIDE SEQUENCE [LARGE SCALE GENOMIC DNA]</scope>
    <source>
        <strain evidence="2 3">SPY-1</strain>
    </source>
</reference>
<dbReference type="PROSITE" id="PS50943">
    <property type="entry name" value="HTH_CROC1"/>
    <property type="match status" value="1"/>
</dbReference>
<evidence type="ECO:0000259" key="1">
    <source>
        <dbReference type="PROSITE" id="PS50943"/>
    </source>
</evidence>
<gene>
    <name evidence="2" type="ORF">E2F50_21650</name>
</gene>
<dbReference type="AlphaFoldDB" id="A0A4R5U6D8"/>
<protein>
    <submittedName>
        <fullName evidence="2">XRE family transcriptional regulator</fullName>
    </submittedName>
</protein>
<dbReference type="OrthoDB" id="9803379at2"/>
<keyword evidence="3" id="KW-1185">Reference proteome</keyword>
<dbReference type="SMART" id="SM00530">
    <property type="entry name" value="HTH_XRE"/>
    <property type="match status" value="1"/>
</dbReference>
<organism evidence="2 3">
    <name type="scientific">Rhizobium deserti</name>
    <dbReference type="NCBI Taxonomy" id="2547961"/>
    <lineage>
        <taxon>Bacteria</taxon>
        <taxon>Pseudomonadati</taxon>
        <taxon>Pseudomonadota</taxon>
        <taxon>Alphaproteobacteria</taxon>
        <taxon>Hyphomicrobiales</taxon>
        <taxon>Rhizobiaceae</taxon>
        <taxon>Rhizobium/Agrobacterium group</taxon>
        <taxon>Rhizobium</taxon>
    </lineage>
</organism>
<dbReference type="InterPro" id="IPR001387">
    <property type="entry name" value="Cro/C1-type_HTH"/>
</dbReference>
<comment type="caution">
    <text evidence="2">The sequence shown here is derived from an EMBL/GenBank/DDBJ whole genome shotgun (WGS) entry which is preliminary data.</text>
</comment>
<dbReference type="EMBL" id="SMTL01000009">
    <property type="protein sequence ID" value="TDK29810.1"/>
    <property type="molecule type" value="Genomic_DNA"/>
</dbReference>
<dbReference type="SUPFAM" id="SSF47413">
    <property type="entry name" value="lambda repressor-like DNA-binding domains"/>
    <property type="match status" value="1"/>
</dbReference>
<dbReference type="InterPro" id="IPR010982">
    <property type="entry name" value="Lambda_DNA-bd_dom_sf"/>
</dbReference>
<evidence type="ECO:0000313" key="3">
    <source>
        <dbReference type="Proteomes" id="UP000295238"/>
    </source>
</evidence>
<evidence type="ECO:0000313" key="2">
    <source>
        <dbReference type="EMBL" id="TDK29810.1"/>
    </source>
</evidence>